<accession>A0AAN8H400</accession>
<organism evidence="2 3">
    <name type="scientific">Champsocephalus esox</name>
    <name type="common">pike icefish</name>
    <dbReference type="NCBI Taxonomy" id="159716"/>
    <lineage>
        <taxon>Eukaryota</taxon>
        <taxon>Metazoa</taxon>
        <taxon>Chordata</taxon>
        <taxon>Craniata</taxon>
        <taxon>Vertebrata</taxon>
        <taxon>Euteleostomi</taxon>
        <taxon>Actinopterygii</taxon>
        <taxon>Neopterygii</taxon>
        <taxon>Teleostei</taxon>
        <taxon>Neoteleostei</taxon>
        <taxon>Acanthomorphata</taxon>
        <taxon>Eupercaria</taxon>
        <taxon>Perciformes</taxon>
        <taxon>Notothenioidei</taxon>
        <taxon>Channichthyidae</taxon>
        <taxon>Champsocephalus</taxon>
    </lineage>
</organism>
<dbReference type="EMBL" id="JAULUE010002052">
    <property type="protein sequence ID" value="KAK5898779.1"/>
    <property type="molecule type" value="Genomic_DNA"/>
</dbReference>
<reference evidence="2 3" key="1">
    <citation type="journal article" date="2023" name="Mol. Biol. Evol.">
        <title>Genomics of Secondarily Temperate Adaptation in the Only Non-Antarctic Icefish.</title>
        <authorList>
            <person name="Rivera-Colon A.G."/>
            <person name="Rayamajhi N."/>
            <person name="Minhas B.F."/>
            <person name="Madrigal G."/>
            <person name="Bilyk K.T."/>
            <person name="Yoon V."/>
            <person name="Hune M."/>
            <person name="Gregory S."/>
            <person name="Cheng C.H.C."/>
            <person name="Catchen J.M."/>
        </authorList>
    </citation>
    <scope>NUCLEOTIDE SEQUENCE [LARGE SCALE GENOMIC DNA]</scope>
    <source>
        <strain evidence="2">JC2023a</strain>
    </source>
</reference>
<dbReference type="Proteomes" id="UP001335648">
    <property type="component" value="Unassembled WGS sequence"/>
</dbReference>
<proteinExistence type="predicted"/>
<sequence length="66" mass="6753">MEFPSTPVLDQLPLRPSGPPGPPRAAHCLPAASLAPVSGCGPPESRGAVLEAPEPASWEPADRQST</sequence>
<keyword evidence="3" id="KW-1185">Reference proteome</keyword>
<comment type="caution">
    <text evidence="2">The sequence shown here is derived from an EMBL/GenBank/DDBJ whole genome shotgun (WGS) entry which is preliminary data.</text>
</comment>
<protein>
    <submittedName>
        <fullName evidence="2">Uncharacterized protein</fullName>
    </submittedName>
</protein>
<name>A0AAN8H400_9TELE</name>
<dbReference type="AlphaFoldDB" id="A0AAN8H400"/>
<gene>
    <name evidence="2" type="ORF">CesoFtcFv8_008325</name>
</gene>
<feature type="region of interest" description="Disordered" evidence="1">
    <location>
        <begin position="1"/>
        <end position="66"/>
    </location>
</feature>
<evidence type="ECO:0000313" key="2">
    <source>
        <dbReference type="EMBL" id="KAK5898779.1"/>
    </source>
</evidence>
<evidence type="ECO:0000256" key="1">
    <source>
        <dbReference type="SAM" id="MobiDB-lite"/>
    </source>
</evidence>
<evidence type="ECO:0000313" key="3">
    <source>
        <dbReference type="Proteomes" id="UP001335648"/>
    </source>
</evidence>